<dbReference type="EMBL" id="MPRJ01000005">
    <property type="protein sequence ID" value="OOZ37678.1"/>
    <property type="molecule type" value="Genomic_DNA"/>
</dbReference>
<protein>
    <submittedName>
        <fullName evidence="2">Cell shape determination protein CcmA</fullName>
    </submittedName>
</protein>
<evidence type="ECO:0000313" key="2">
    <source>
        <dbReference type="EMBL" id="OOZ37678.1"/>
    </source>
</evidence>
<gene>
    <name evidence="2" type="ORF">BOW51_01235</name>
</gene>
<organism evidence="2 3">
    <name type="scientific">Solemya velesiana gill symbiont</name>
    <dbReference type="NCBI Taxonomy" id="1918948"/>
    <lineage>
        <taxon>Bacteria</taxon>
        <taxon>Pseudomonadati</taxon>
        <taxon>Pseudomonadota</taxon>
        <taxon>Gammaproteobacteria</taxon>
        <taxon>sulfur-oxidizing symbionts</taxon>
    </lineage>
</organism>
<dbReference type="PANTHER" id="PTHR35024">
    <property type="entry name" value="HYPOTHETICAL CYTOSOLIC PROTEIN"/>
    <property type="match status" value="1"/>
</dbReference>
<name>A0A1T2KXU5_9GAMM</name>
<evidence type="ECO:0000313" key="3">
    <source>
        <dbReference type="Proteomes" id="UP000190896"/>
    </source>
</evidence>
<proteinExistence type="inferred from homology"/>
<dbReference type="PANTHER" id="PTHR35024:SF4">
    <property type="entry name" value="POLYMER-FORMING CYTOSKELETAL PROTEIN"/>
    <property type="match status" value="1"/>
</dbReference>
<accession>A0A1T2KXU5</accession>
<sequence>MATVIGTGTNLTGDVTFSGGLHVDGTITGNVIGEPDGRSALTLSDKGVVEGDVRVPNIILNGKVVGDVYASERVELAPNAKVTGIVYYKLLEMAMGAEVNGQLVHTEDVEPKRLSYENTESAENAENAEAGPLSQAEVLERVIASSDKTAE</sequence>
<keyword evidence="3" id="KW-1185">Reference proteome</keyword>
<dbReference type="InterPro" id="IPR007607">
    <property type="entry name" value="BacA/B"/>
</dbReference>
<dbReference type="Pfam" id="PF04519">
    <property type="entry name" value="Bactofilin"/>
    <property type="match status" value="1"/>
</dbReference>
<dbReference type="AlphaFoldDB" id="A0A1T2KXU5"/>
<evidence type="ECO:0000256" key="1">
    <source>
        <dbReference type="ARBA" id="ARBA00044755"/>
    </source>
</evidence>
<comment type="similarity">
    <text evidence="1">Belongs to the bactofilin family.</text>
</comment>
<reference evidence="2 3" key="1">
    <citation type="submission" date="2016-11" db="EMBL/GenBank/DDBJ databases">
        <title>Mixed transmission modes and dynamic genome evolution in an obligate animal-bacterial symbiosis.</title>
        <authorList>
            <person name="Russell S.L."/>
            <person name="Corbett-Detig R.B."/>
            <person name="Cavanaugh C.M."/>
        </authorList>
    </citation>
    <scope>NUCLEOTIDE SEQUENCE [LARGE SCALE GENOMIC DNA]</scope>
    <source>
        <strain evidence="2">Se-Cadez</strain>
    </source>
</reference>
<dbReference type="Proteomes" id="UP000190896">
    <property type="component" value="Unassembled WGS sequence"/>
</dbReference>
<comment type="caution">
    <text evidence="2">The sequence shown here is derived from an EMBL/GenBank/DDBJ whole genome shotgun (WGS) entry which is preliminary data.</text>
</comment>